<dbReference type="PANTHER" id="PTHR19446">
    <property type="entry name" value="REVERSE TRANSCRIPTASES"/>
    <property type="match status" value="1"/>
</dbReference>
<dbReference type="Proteomes" id="UP000025227">
    <property type="component" value="Unplaced"/>
</dbReference>
<accession>A0A7I4XWT2</accession>
<protein>
    <submittedName>
        <fullName evidence="2">Reverse transcriptase domain-containing protein</fullName>
    </submittedName>
</protein>
<dbReference type="AlphaFoldDB" id="A0A7I4XWT2"/>
<dbReference type="WBParaSite" id="HCON_00021960-00001">
    <property type="protein sequence ID" value="HCON_00021960-00001"/>
    <property type="gene ID" value="HCON_00021960"/>
</dbReference>
<reference evidence="2" key="1">
    <citation type="submission" date="2020-12" db="UniProtKB">
        <authorList>
            <consortium name="WormBaseParasite"/>
        </authorList>
    </citation>
    <scope>IDENTIFICATION</scope>
    <source>
        <strain evidence="2">MHco3</strain>
    </source>
</reference>
<name>A0A7I4XWT2_HAECO</name>
<evidence type="ECO:0000313" key="2">
    <source>
        <dbReference type="WBParaSite" id="HCON_00021960-00001"/>
    </source>
</evidence>
<sequence length="145" mass="17093">MGKPQTSRTKIEEIAVSFYTILFRSTAPICHIPTPIQEVTSRIEEWESASYTIIKQLTKRFNECLDAQRILDQWKKSNTVVPFKKGKRDQLKNYRPIALLSQPYKLFTEIVLNRLERQLYDYQPVEQAGLRKDFCCMDHIHTITL</sequence>
<proteinExistence type="predicted"/>
<organism evidence="1 2">
    <name type="scientific">Haemonchus contortus</name>
    <name type="common">Barber pole worm</name>
    <dbReference type="NCBI Taxonomy" id="6289"/>
    <lineage>
        <taxon>Eukaryota</taxon>
        <taxon>Metazoa</taxon>
        <taxon>Ecdysozoa</taxon>
        <taxon>Nematoda</taxon>
        <taxon>Chromadorea</taxon>
        <taxon>Rhabditida</taxon>
        <taxon>Rhabditina</taxon>
        <taxon>Rhabditomorpha</taxon>
        <taxon>Strongyloidea</taxon>
        <taxon>Trichostrongylidae</taxon>
        <taxon>Haemonchus</taxon>
    </lineage>
</organism>
<evidence type="ECO:0000313" key="1">
    <source>
        <dbReference type="Proteomes" id="UP000025227"/>
    </source>
</evidence>
<keyword evidence="1" id="KW-1185">Reference proteome</keyword>
<dbReference type="OrthoDB" id="410104at2759"/>